<sequence>MNQAMFFFHFQQAMVKMGRLNVKEGPQGEVRQNCRVVNN</sequence>
<dbReference type="GO" id="GO:0004601">
    <property type="term" value="F:peroxidase activity"/>
    <property type="evidence" value="ECO:0007669"/>
    <property type="project" value="InterPro"/>
</dbReference>
<protein>
    <recommendedName>
        <fullName evidence="1">Plant heme peroxidase family profile domain-containing protein</fullName>
    </recommendedName>
</protein>
<dbReference type="EMBL" id="CAMAPF010000930">
    <property type="protein sequence ID" value="CAH9123322.1"/>
    <property type="molecule type" value="Genomic_DNA"/>
</dbReference>
<gene>
    <name evidence="2" type="ORF">CEPIT_LOCUS25126</name>
</gene>
<proteinExistence type="predicted"/>
<comment type="caution">
    <text evidence="2">The sequence shown here is derived from an EMBL/GenBank/DDBJ whole genome shotgun (WGS) entry which is preliminary data.</text>
</comment>
<dbReference type="PROSITE" id="PS50873">
    <property type="entry name" value="PEROXIDASE_4"/>
    <property type="match status" value="1"/>
</dbReference>
<dbReference type="GO" id="GO:0006979">
    <property type="term" value="P:response to oxidative stress"/>
    <property type="evidence" value="ECO:0007669"/>
    <property type="project" value="InterPro"/>
</dbReference>
<dbReference type="Proteomes" id="UP001152523">
    <property type="component" value="Unassembled WGS sequence"/>
</dbReference>
<feature type="domain" description="Plant heme peroxidase family profile" evidence="1">
    <location>
        <begin position="1"/>
        <end position="38"/>
    </location>
</feature>
<keyword evidence="3" id="KW-1185">Reference proteome</keyword>
<reference evidence="2" key="1">
    <citation type="submission" date="2022-07" db="EMBL/GenBank/DDBJ databases">
        <authorList>
            <person name="Macas J."/>
            <person name="Novak P."/>
            <person name="Neumann P."/>
        </authorList>
    </citation>
    <scope>NUCLEOTIDE SEQUENCE</scope>
</reference>
<accession>A0AAV0EHN2</accession>
<name>A0AAV0EHN2_9ASTE</name>
<dbReference type="Gene3D" id="1.10.420.10">
    <property type="entry name" value="Peroxidase, domain 2"/>
    <property type="match status" value="1"/>
</dbReference>
<dbReference type="Gene3D" id="1.10.520.10">
    <property type="match status" value="1"/>
</dbReference>
<dbReference type="InterPro" id="IPR002016">
    <property type="entry name" value="Haem_peroxidase"/>
</dbReference>
<dbReference type="AlphaFoldDB" id="A0AAV0EHN2"/>
<dbReference type="SUPFAM" id="SSF48113">
    <property type="entry name" value="Heme-dependent peroxidases"/>
    <property type="match status" value="1"/>
</dbReference>
<dbReference type="GO" id="GO:0020037">
    <property type="term" value="F:heme binding"/>
    <property type="evidence" value="ECO:0007669"/>
    <property type="project" value="InterPro"/>
</dbReference>
<evidence type="ECO:0000313" key="3">
    <source>
        <dbReference type="Proteomes" id="UP001152523"/>
    </source>
</evidence>
<organism evidence="2 3">
    <name type="scientific">Cuscuta epithymum</name>
    <dbReference type="NCBI Taxonomy" id="186058"/>
    <lineage>
        <taxon>Eukaryota</taxon>
        <taxon>Viridiplantae</taxon>
        <taxon>Streptophyta</taxon>
        <taxon>Embryophyta</taxon>
        <taxon>Tracheophyta</taxon>
        <taxon>Spermatophyta</taxon>
        <taxon>Magnoliopsida</taxon>
        <taxon>eudicotyledons</taxon>
        <taxon>Gunneridae</taxon>
        <taxon>Pentapetalae</taxon>
        <taxon>asterids</taxon>
        <taxon>lamiids</taxon>
        <taxon>Solanales</taxon>
        <taxon>Convolvulaceae</taxon>
        <taxon>Cuscuteae</taxon>
        <taxon>Cuscuta</taxon>
        <taxon>Cuscuta subgen. Cuscuta</taxon>
    </lineage>
</organism>
<evidence type="ECO:0000259" key="1">
    <source>
        <dbReference type="PROSITE" id="PS50873"/>
    </source>
</evidence>
<evidence type="ECO:0000313" key="2">
    <source>
        <dbReference type="EMBL" id="CAH9123322.1"/>
    </source>
</evidence>
<dbReference type="InterPro" id="IPR010255">
    <property type="entry name" value="Haem_peroxidase_sf"/>
</dbReference>